<keyword evidence="2" id="KW-0472">Membrane</keyword>
<keyword evidence="2" id="KW-1134">Transmembrane beta strand</keyword>
<comment type="similarity">
    <text evidence="1 2">Belongs to the outer membrane factor (OMF) (TC 1.B.17) family.</text>
</comment>
<dbReference type="PANTHER" id="PTHR30203">
    <property type="entry name" value="OUTER MEMBRANE CATION EFFLUX PROTEIN"/>
    <property type="match status" value="1"/>
</dbReference>
<dbReference type="EMBL" id="AP024086">
    <property type="protein sequence ID" value="BCL63255.1"/>
    <property type="molecule type" value="Genomic_DNA"/>
</dbReference>
<dbReference type="PANTHER" id="PTHR30203:SF33">
    <property type="entry name" value="BLR4455 PROTEIN"/>
    <property type="match status" value="1"/>
</dbReference>
<evidence type="ECO:0000256" key="1">
    <source>
        <dbReference type="ARBA" id="ARBA00007613"/>
    </source>
</evidence>
<dbReference type="InterPro" id="IPR003423">
    <property type="entry name" value="OMP_efflux"/>
</dbReference>
<keyword evidence="2" id="KW-0812">Transmembrane</keyword>
<dbReference type="GO" id="GO:0005886">
    <property type="term" value="C:plasma membrane"/>
    <property type="evidence" value="ECO:0007669"/>
    <property type="project" value="UniProtKB-SubCell"/>
</dbReference>
<gene>
    <name evidence="3" type="primary">ibeB</name>
    <name evidence="3" type="ORF">DGMP_39480</name>
</gene>
<dbReference type="Proteomes" id="UP000826725">
    <property type="component" value="Chromosome"/>
</dbReference>
<dbReference type="AlphaFoldDB" id="A0A8D5FT93"/>
<accession>A0A8D5FT93</accession>
<dbReference type="GO" id="GO:0015562">
    <property type="term" value="F:efflux transmembrane transporter activity"/>
    <property type="evidence" value="ECO:0007669"/>
    <property type="project" value="InterPro"/>
</dbReference>
<protein>
    <submittedName>
        <fullName evidence="3">Membrane protein</fullName>
    </submittedName>
</protein>
<evidence type="ECO:0000313" key="4">
    <source>
        <dbReference type="Proteomes" id="UP000826725"/>
    </source>
</evidence>
<keyword evidence="2" id="KW-0449">Lipoprotein</keyword>
<comment type="subcellular location">
    <subcellularLocation>
        <location evidence="2">Cell membrane</location>
        <topology evidence="2">Lipid-anchor</topology>
    </subcellularLocation>
</comment>
<dbReference type="NCBIfam" id="TIGR01845">
    <property type="entry name" value="outer_NodT"/>
    <property type="match status" value="1"/>
</dbReference>
<sequence>MTGQKAVKSGWWLSFHDPGLDNLVNRAFSNNFSLHIARNRLSAAKSAARQTGARLVPSLDTQGKVGTKHDYTRDNSADSFHFSLAASYEVDLWGRLAAARDAAVFEAEASQADLQTAAITLAAEVAKTWYNLVETTMQLRLLQKQHETNSRILDLITTRFRAGLAGAPDMLQQRQLVESTVEELAVMRQNISLLEHQLSLLLGEVPGTYHFNPGTSLPHLPPLPQTGIPGELLTRRPDIERESLRLQAAGKRVASAIADRLPRLSISAELSSTAERASQLFDNWFTNLLANLTAPLLDGGLRKEEVNRQEALAKQQFYQYGQTILQAILEVEDNLAREKEQQKIIDSLVRQLHFAESTVSHVSIRYRQGVENYQRVLQALLFHQKLQRNLLKARRLQIEYRIGLYRALGGHPLGSDNSPKPRT</sequence>
<dbReference type="KEGG" id="dbk:DGMP_39480"/>
<evidence type="ECO:0000256" key="2">
    <source>
        <dbReference type="RuleBase" id="RU362097"/>
    </source>
</evidence>
<name>A0A8D5FT93_9BACT</name>
<keyword evidence="2" id="KW-0564">Palmitate</keyword>
<dbReference type="Pfam" id="PF02321">
    <property type="entry name" value="OEP"/>
    <property type="match status" value="2"/>
</dbReference>
<organism evidence="3 4">
    <name type="scientific">Desulfomarina profundi</name>
    <dbReference type="NCBI Taxonomy" id="2772557"/>
    <lineage>
        <taxon>Bacteria</taxon>
        <taxon>Pseudomonadati</taxon>
        <taxon>Thermodesulfobacteriota</taxon>
        <taxon>Desulfobulbia</taxon>
        <taxon>Desulfobulbales</taxon>
        <taxon>Desulfobulbaceae</taxon>
        <taxon>Desulfomarina</taxon>
    </lineage>
</organism>
<proteinExistence type="inferred from homology"/>
<dbReference type="InterPro" id="IPR010131">
    <property type="entry name" value="MdtP/NodT-like"/>
</dbReference>
<keyword evidence="4" id="KW-1185">Reference proteome</keyword>
<reference evidence="3" key="1">
    <citation type="submission" date="2020-09" db="EMBL/GenBank/DDBJ databases">
        <title>Desulfogranum mesoprofundum gen. nov., sp. nov., a novel mesophilic, sulfate-reducing chemolithoautotroph isolated from a deep-sea hydrothermal vent chimney in the Suiyo Seamount.</title>
        <authorList>
            <person name="Hashimoto Y."/>
            <person name="Nakagawa S."/>
        </authorList>
    </citation>
    <scope>NUCLEOTIDE SEQUENCE</scope>
    <source>
        <strain evidence="3">KT2</strain>
    </source>
</reference>
<evidence type="ECO:0000313" key="3">
    <source>
        <dbReference type="EMBL" id="BCL63255.1"/>
    </source>
</evidence>